<protein>
    <recommendedName>
        <fullName evidence="6">Peptidase</fullName>
    </recommendedName>
</protein>
<dbReference type="RefSeq" id="WP_091624714.1">
    <property type="nucleotide sequence ID" value="NZ_FNZN01000005.1"/>
</dbReference>
<dbReference type="EMBL" id="FNZN01000005">
    <property type="protein sequence ID" value="SEL75191.1"/>
    <property type="molecule type" value="Genomic_DNA"/>
</dbReference>
<dbReference type="SUPFAM" id="SSF55486">
    <property type="entry name" value="Metalloproteases ('zincins'), catalytic domain"/>
    <property type="match status" value="1"/>
</dbReference>
<dbReference type="InterPro" id="IPR034032">
    <property type="entry name" value="Zn_MMP-like_bac"/>
</dbReference>
<feature type="domain" description="DUF5117" evidence="3">
    <location>
        <begin position="79"/>
        <end position="271"/>
    </location>
</feature>
<dbReference type="Gene3D" id="3.40.390.10">
    <property type="entry name" value="Collagenase (Catalytic Domain)"/>
    <property type="match status" value="1"/>
</dbReference>
<dbReference type="PANTHER" id="PTHR38478:SF1">
    <property type="entry name" value="ZINC DEPENDENT METALLOPROTEASE DOMAIN LIPOPROTEIN"/>
    <property type="match status" value="1"/>
</dbReference>
<feature type="chain" id="PRO_5011657184" description="Peptidase" evidence="1">
    <location>
        <begin position="22"/>
        <end position="801"/>
    </location>
</feature>
<dbReference type="CDD" id="cd04276">
    <property type="entry name" value="ZnMc_MMP_like_2"/>
    <property type="match status" value="1"/>
</dbReference>
<evidence type="ECO:0000259" key="3">
    <source>
        <dbReference type="Pfam" id="PF17148"/>
    </source>
</evidence>
<dbReference type="Pfam" id="PF16313">
    <property type="entry name" value="DUF4953"/>
    <property type="match status" value="1"/>
</dbReference>
<accession>A0A1H7SRJ3</accession>
<reference evidence="5" key="1">
    <citation type="submission" date="2016-10" db="EMBL/GenBank/DDBJ databases">
        <authorList>
            <person name="Varghese N."/>
            <person name="Submissions S."/>
        </authorList>
    </citation>
    <scope>NUCLEOTIDE SEQUENCE [LARGE SCALE GENOMIC DNA]</scope>
    <source>
        <strain evidence="5">DSM 16471</strain>
    </source>
</reference>
<feature type="signal peptide" evidence="1">
    <location>
        <begin position="1"/>
        <end position="21"/>
    </location>
</feature>
<dbReference type="OrthoDB" id="9776599at2"/>
<name>A0A1H7SRJ3_9FLAO</name>
<organism evidence="4 5">
    <name type="scientific">Maribacter orientalis</name>
    <dbReference type="NCBI Taxonomy" id="228957"/>
    <lineage>
        <taxon>Bacteria</taxon>
        <taxon>Pseudomonadati</taxon>
        <taxon>Bacteroidota</taxon>
        <taxon>Flavobacteriia</taxon>
        <taxon>Flavobacteriales</taxon>
        <taxon>Flavobacteriaceae</taxon>
        <taxon>Maribacter</taxon>
    </lineage>
</organism>
<dbReference type="Proteomes" id="UP000198990">
    <property type="component" value="Unassembled WGS sequence"/>
</dbReference>
<dbReference type="GO" id="GO:0008237">
    <property type="term" value="F:metallopeptidase activity"/>
    <property type="evidence" value="ECO:0007669"/>
    <property type="project" value="InterPro"/>
</dbReference>
<dbReference type="InterPro" id="IPR024079">
    <property type="entry name" value="MetalloPept_cat_dom_sf"/>
</dbReference>
<evidence type="ECO:0000256" key="1">
    <source>
        <dbReference type="SAM" id="SignalP"/>
    </source>
</evidence>
<dbReference type="AlphaFoldDB" id="A0A1H7SRJ3"/>
<sequence>MKKYYVLLIGFAFLSLTKVSAQFSEKKKDFVKYEGLYDFYYDESQDKIYLEVNDLHKEFLYVYSLSSGIGSNDIGLDRGQLGNEQVVFFKKAGNKLLLVQPNLKYRAITNNVLERKSVEQAFAKSVLFGFPIEEEKSGVYIIDITDFLMQDAHGVSEQLKRAQQGSYSIDKSKSAFALDRTKAFPKNVEFDVTLTFKGEPTGNYIKSVTPNAGLVTVAEHHSFIELPDDNFEKREFDPRSGSYPFSYYDYATPVESPILKQFITRHRLSKKNPDQEISEAVEPIIYYLDNGTPEPVRSALLEGGRWWNQAFEAIGYKDAFQLIMLPDDADPLDVRYNVIQWVHRSTRGWSYGSSITDPRTGEIIKGHVSLGSLRIRQDFLIAQALMNKPFAERDDNYQPMLDMAIARIRQLSAHEIGHTLGFAHNYAASTTDKSSVMDYPHPQFSLVNGEIDFSKAYETGIGDWDKVTVAYSYQNFSKGNEKRGLNAILDKAKADGLRYITDQDARPQGSAHVLAHLWDNGTNVSKELDAMLKVRKKAIENFSVDNIQEGTPYSVLEDVFVPLYFFHRYQTEGVSKIIGGLEYNYAVKGDGQQTVTIADKALQQEALKGVLKTLDASEIAIPKDKLSLFPPRAFGTPRTRESINGKTGVSFDAFSAVETASDMTLSFLLHPERASRLIQQKAIDGNNLGLEEVINELISATINKKNKDAYLSEAQTTINFRVLFHIMNLAGHTEVHPQVNAIASQKLKELNFQLAKDSGSNAIHAEMIKRIKEFNDHPELFKVIPSPKIPDGSPIGMGCFH</sequence>
<proteinExistence type="predicted"/>
<dbReference type="PANTHER" id="PTHR38478">
    <property type="entry name" value="PEPTIDASE M1A AND M12B"/>
    <property type="match status" value="1"/>
</dbReference>
<dbReference type="InterPro" id="IPR032534">
    <property type="entry name" value="EcxA_zinc-bd"/>
</dbReference>
<keyword evidence="1" id="KW-0732">Signal</keyword>
<dbReference type="Pfam" id="PF17148">
    <property type="entry name" value="DUF5117"/>
    <property type="match status" value="1"/>
</dbReference>
<evidence type="ECO:0000259" key="2">
    <source>
        <dbReference type="Pfam" id="PF16313"/>
    </source>
</evidence>
<dbReference type="InterPro" id="IPR033413">
    <property type="entry name" value="DUF5117"/>
</dbReference>
<evidence type="ECO:0000313" key="4">
    <source>
        <dbReference type="EMBL" id="SEL75191.1"/>
    </source>
</evidence>
<feature type="domain" description="EcxA zinc-binding" evidence="2">
    <location>
        <begin position="400"/>
        <end position="706"/>
    </location>
</feature>
<evidence type="ECO:0000313" key="5">
    <source>
        <dbReference type="Proteomes" id="UP000198990"/>
    </source>
</evidence>
<dbReference type="STRING" id="228957.SAMN04488008_10597"/>
<keyword evidence="5" id="KW-1185">Reference proteome</keyword>
<gene>
    <name evidence="4" type="ORF">SAMN04488008_10597</name>
</gene>
<evidence type="ECO:0008006" key="6">
    <source>
        <dbReference type="Google" id="ProtNLM"/>
    </source>
</evidence>